<sequence>MDLCGNITGFPPCFQPFATSKNSTASSDLIMLVAISFTASVSMFFFFIYMVLLLCDLLVSMLSVVHKRVPGKKVVQPDNRATENGGVFS</sequence>
<dbReference type="InParanoid" id="A0A2P5D201"/>
<feature type="transmembrane region" description="Helical" evidence="1">
    <location>
        <begin position="29"/>
        <end position="59"/>
    </location>
</feature>
<keyword evidence="1" id="KW-0472">Membrane</keyword>
<keyword evidence="3" id="KW-1185">Reference proteome</keyword>
<evidence type="ECO:0000313" key="3">
    <source>
        <dbReference type="Proteomes" id="UP000237000"/>
    </source>
</evidence>
<keyword evidence="1" id="KW-0812">Transmembrane</keyword>
<proteinExistence type="predicted"/>
<feature type="non-terminal residue" evidence="2">
    <location>
        <position position="89"/>
    </location>
</feature>
<organism evidence="2 3">
    <name type="scientific">Trema orientale</name>
    <name type="common">Charcoal tree</name>
    <name type="synonym">Celtis orientalis</name>
    <dbReference type="NCBI Taxonomy" id="63057"/>
    <lineage>
        <taxon>Eukaryota</taxon>
        <taxon>Viridiplantae</taxon>
        <taxon>Streptophyta</taxon>
        <taxon>Embryophyta</taxon>
        <taxon>Tracheophyta</taxon>
        <taxon>Spermatophyta</taxon>
        <taxon>Magnoliopsida</taxon>
        <taxon>eudicotyledons</taxon>
        <taxon>Gunneridae</taxon>
        <taxon>Pentapetalae</taxon>
        <taxon>rosids</taxon>
        <taxon>fabids</taxon>
        <taxon>Rosales</taxon>
        <taxon>Cannabaceae</taxon>
        <taxon>Trema</taxon>
    </lineage>
</organism>
<name>A0A2P5D201_TREOI</name>
<evidence type="ECO:0000256" key="1">
    <source>
        <dbReference type="SAM" id="Phobius"/>
    </source>
</evidence>
<accession>A0A2P5D201</accession>
<dbReference type="EMBL" id="JXTC01000305">
    <property type="protein sequence ID" value="PON67339.1"/>
    <property type="molecule type" value="Genomic_DNA"/>
</dbReference>
<reference evidence="3" key="1">
    <citation type="submission" date="2016-06" db="EMBL/GenBank/DDBJ databases">
        <title>Parallel loss of symbiosis genes in relatives of nitrogen-fixing non-legume Parasponia.</title>
        <authorList>
            <person name="Van Velzen R."/>
            <person name="Holmer R."/>
            <person name="Bu F."/>
            <person name="Rutten L."/>
            <person name="Van Zeijl A."/>
            <person name="Liu W."/>
            <person name="Santuari L."/>
            <person name="Cao Q."/>
            <person name="Sharma T."/>
            <person name="Shen D."/>
            <person name="Roswanjaya Y."/>
            <person name="Wardhani T."/>
            <person name="Kalhor M.S."/>
            <person name="Jansen J."/>
            <person name="Van den Hoogen J."/>
            <person name="Gungor B."/>
            <person name="Hartog M."/>
            <person name="Hontelez J."/>
            <person name="Verver J."/>
            <person name="Yang W.-C."/>
            <person name="Schijlen E."/>
            <person name="Repin R."/>
            <person name="Schilthuizen M."/>
            <person name="Schranz E."/>
            <person name="Heidstra R."/>
            <person name="Miyata K."/>
            <person name="Fedorova E."/>
            <person name="Kohlen W."/>
            <person name="Bisseling T."/>
            <person name="Smit S."/>
            <person name="Geurts R."/>
        </authorList>
    </citation>
    <scope>NUCLEOTIDE SEQUENCE [LARGE SCALE GENOMIC DNA]</scope>
    <source>
        <strain evidence="3">cv. RG33-2</strain>
    </source>
</reference>
<evidence type="ECO:0008006" key="4">
    <source>
        <dbReference type="Google" id="ProtNLM"/>
    </source>
</evidence>
<evidence type="ECO:0000313" key="2">
    <source>
        <dbReference type="EMBL" id="PON67339.1"/>
    </source>
</evidence>
<dbReference type="Proteomes" id="UP000237000">
    <property type="component" value="Unassembled WGS sequence"/>
</dbReference>
<protein>
    <recommendedName>
        <fullName evidence="4">Transmembrane protein</fullName>
    </recommendedName>
</protein>
<comment type="caution">
    <text evidence="2">The sequence shown here is derived from an EMBL/GenBank/DDBJ whole genome shotgun (WGS) entry which is preliminary data.</text>
</comment>
<dbReference type="AlphaFoldDB" id="A0A2P5D201"/>
<keyword evidence="1" id="KW-1133">Transmembrane helix</keyword>
<gene>
    <name evidence="2" type="ORF">TorRG33x02_265120</name>
</gene>